<name>A0ACA9NWW4_9GLOM</name>
<accession>A0ACA9NWW4</accession>
<reference evidence="1" key="1">
    <citation type="submission" date="2021-06" db="EMBL/GenBank/DDBJ databases">
        <authorList>
            <person name="Kallberg Y."/>
            <person name="Tangrot J."/>
            <person name="Rosling A."/>
        </authorList>
    </citation>
    <scope>NUCLEOTIDE SEQUENCE</scope>
    <source>
        <strain evidence="1">MA461A</strain>
    </source>
</reference>
<comment type="caution">
    <text evidence="1">The sequence shown here is derived from an EMBL/GenBank/DDBJ whole genome shotgun (WGS) entry which is preliminary data.</text>
</comment>
<gene>
    <name evidence="1" type="ORF">RPERSI_LOCUS9082</name>
</gene>
<evidence type="ECO:0000313" key="1">
    <source>
        <dbReference type="EMBL" id="CAG8680272.1"/>
    </source>
</evidence>
<proteinExistence type="predicted"/>
<feature type="non-terminal residue" evidence="1">
    <location>
        <position position="1"/>
    </location>
</feature>
<dbReference type="EMBL" id="CAJVQC010016840">
    <property type="protein sequence ID" value="CAG8680272.1"/>
    <property type="molecule type" value="Genomic_DNA"/>
</dbReference>
<evidence type="ECO:0000313" key="2">
    <source>
        <dbReference type="Proteomes" id="UP000789920"/>
    </source>
</evidence>
<sequence length="198" mass="23128">PEQEETDIDWLAVDGELPPDVESLWASTTEDSNTNDYEIESKAGSSKNWNSPYARIILPSVTDTKINETWNSCKKLRETYEAQIENFQQDLLKWLQKINKTIRQGNKNFIKKENDNDMFFQEKQESLKCLEEKMNELQNTIEQKFSKSTLEGLFNYEFSQLKKLVQDSADADETTTDDTSELDLMYEDVPLQLCQDNR</sequence>
<keyword evidence="2" id="KW-1185">Reference proteome</keyword>
<dbReference type="Proteomes" id="UP000789920">
    <property type="component" value="Unassembled WGS sequence"/>
</dbReference>
<organism evidence="1 2">
    <name type="scientific">Racocetra persica</name>
    <dbReference type="NCBI Taxonomy" id="160502"/>
    <lineage>
        <taxon>Eukaryota</taxon>
        <taxon>Fungi</taxon>
        <taxon>Fungi incertae sedis</taxon>
        <taxon>Mucoromycota</taxon>
        <taxon>Glomeromycotina</taxon>
        <taxon>Glomeromycetes</taxon>
        <taxon>Diversisporales</taxon>
        <taxon>Gigasporaceae</taxon>
        <taxon>Racocetra</taxon>
    </lineage>
</organism>
<protein>
    <submittedName>
        <fullName evidence="1">1177_t:CDS:1</fullName>
    </submittedName>
</protein>